<evidence type="ECO:0000313" key="1">
    <source>
        <dbReference type="EMBL" id="MET4560406.1"/>
    </source>
</evidence>
<accession>A0ABV2PI19</accession>
<comment type="caution">
    <text evidence="1">The sequence shown here is derived from an EMBL/GenBank/DDBJ whole genome shotgun (WGS) entry which is preliminary data.</text>
</comment>
<protein>
    <submittedName>
        <fullName evidence="1">Uncharacterized protein</fullName>
    </submittedName>
</protein>
<name>A0ABV2PI19_9BACI</name>
<keyword evidence="2" id="KW-1185">Reference proteome</keyword>
<gene>
    <name evidence="1" type="ORF">ABIA69_001550</name>
</gene>
<dbReference type="EMBL" id="JBEPSB010000005">
    <property type="protein sequence ID" value="MET4560406.1"/>
    <property type="molecule type" value="Genomic_DNA"/>
</dbReference>
<reference evidence="1 2" key="1">
    <citation type="submission" date="2024-06" db="EMBL/GenBank/DDBJ databases">
        <title>Sorghum-associated microbial communities from plants grown in Nebraska, USA.</title>
        <authorList>
            <person name="Schachtman D."/>
        </authorList>
    </citation>
    <scope>NUCLEOTIDE SEQUENCE [LARGE SCALE GENOMIC DNA]</scope>
    <source>
        <strain evidence="1 2">736</strain>
    </source>
</reference>
<organism evidence="1 2">
    <name type="scientific">Lysinibacillus parviboronicapiens</name>
    <dbReference type="NCBI Taxonomy" id="436516"/>
    <lineage>
        <taxon>Bacteria</taxon>
        <taxon>Bacillati</taxon>
        <taxon>Bacillota</taxon>
        <taxon>Bacilli</taxon>
        <taxon>Bacillales</taxon>
        <taxon>Bacillaceae</taxon>
        <taxon>Lysinibacillus</taxon>
    </lineage>
</organism>
<sequence>MFKVAEGTRCVDCNGLVNVKKVTMAQHYSLPTYTELRKRRNEKPSKSLSVSINMNTDKMQLKLRAIAKHTDALADELDRIDNLVTINEHLLLIMYFSSCSSSTKKA</sequence>
<evidence type="ECO:0000313" key="2">
    <source>
        <dbReference type="Proteomes" id="UP001549363"/>
    </source>
</evidence>
<dbReference type="Proteomes" id="UP001549363">
    <property type="component" value="Unassembled WGS sequence"/>
</dbReference>
<proteinExistence type="predicted"/>